<evidence type="ECO:0000313" key="10">
    <source>
        <dbReference type="EMBL" id="MCA9728791.1"/>
    </source>
</evidence>
<dbReference type="AlphaFoldDB" id="A0A956M075"/>
<gene>
    <name evidence="10" type="ORF">KC729_13960</name>
</gene>
<dbReference type="PRINTS" id="PR00164">
    <property type="entry name" value="ABC2TRNSPORT"/>
</dbReference>
<evidence type="ECO:0000256" key="7">
    <source>
        <dbReference type="ARBA" id="ARBA00023136"/>
    </source>
</evidence>
<evidence type="ECO:0000256" key="3">
    <source>
        <dbReference type="ARBA" id="ARBA00022448"/>
    </source>
</evidence>
<feature type="transmembrane region" description="Helical" evidence="8">
    <location>
        <begin position="394"/>
        <end position="412"/>
    </location>
</feature>
<sequence>MEAPAGVRVLRRMIVKEFLQLRLDTRMLRVLLIAPLVQLITLGFAANNDVNSIPMALIDLDRTASSRALTDRFLASGRFDLVADLPSQSEVEPWLTRGAAQVALVIEDGYARKVERGESPSVQLLVDGTDSNSAVVGMGYASSIVSAVAVRNVRRVASQAASQNTGAATSSAAATTAVSTAAASTTAAGTPAAGVTAAAAVAAGAPGTIDLRPRVWYNPDLKSRWFYLPVILALVLMLNTLILPSMGIVREKEIGTLEQILVTPLKPWQMIVGKLLPFAVIGFVNVIGVTAIIVFGFRVPLQGSFGLLLLLTAPFLLTNLSLGLWVSTLVRTQQQAMMTAIFLLMIPMIYLSGLIFPIENMPREIQWFTYIIPLRYYAIILRGIFLKASGLDVLWPQALVLLGFGTTVLLAASTRFRKSLD</sequence>
<dbReference type="InterPro" id="IPR047817">
    <property type="entry name" value="ABC2_TM_bact-type"/>
</dbReference>
<comment type="caution">
    <text evidence="10">The sequence shown here is derived from an EMBL/GenBank/DDBJ whole genome shotgun (WGS) entry which is preliminary data.</text>
</comment>
<dbReference type="InterPro" id="IPR013525">
    <property type="entry name" value="ABC2_TM"/>
</dbReference>
<evidence type="ECO:0000256" key="4">
    <source>
        <dbReference type="ARBA" id="ARBA00022475"/>
    </source>
</evidence>
<dbReference type="InterPro" id="IPR051449">
    <property type="entry name" value="ABC-2_transporter_component"/>
</dbReference>
<reference evidence="10" key="1">
    <citation type="submission" date="2020-04" db="EMBL/GenBank/DDBJ databases">
        <authorList>
            <person name="Zhang T."/>
        </authorList>
    </citation>
    <scope>NUCLEOTIDE SEQUENCE</scope>
    <source>
        <strain evidence="10">HKST-UBA01</strain>
    </source>
</reference>
<evidence type="ECO:0000256" key="6">
    <source>
        <dbReference type="ARBA" id="ARBA00022989"/>
    </source>
</evidence>
<keyword evidence="7 8" id="KW-0472">Membrane</keyword>
<keyword evidence="5 8" id="KW-0812">Transmembrane</keyword>
<comment type="subcellular location">
    <subcellularLocation>
        <location evidence="1 8">Cell membrane</location>
        <topology evidence="1 8">Multi-pass membrane protein</topology>
    </subcellularLocation>
</comment>
<evidence type="ECO:0000256" key="2">
    <source>
        <dbReference type="ARBA" id="ARBA00007783"/>
    </source>
</evidence>
<keyword evidence="3 8" id="KW-0813">Transport</keyword>
<feature type="transmembrane region" description="Helical" evidence="8">
    <location>
        <begin position="338"/>
        <end position="358"/>
    </location>
</feature>
<feature type="domain" description="ABC transmembrane type-2" evidence="9">
    <location>
        <begin position="182"/>
        <end position="419"/>
    </location>
</feature>
<proteinExistence type="inferred from homology"/>
<dbReference type="GO" id="GO:0140359">
    <property type="term" value="F:ABC-type transporter activity"/>
    <property type="evidence" value="ECO:0007669"/>
    <property type="project" value="InterPro"/>
</dbReference>
<accession>A0A956M075</accession>
<evidence type="ECO:0000256" key="5">
    <source>
        <dbReference type="ARBA" id="ARBA00022692"/>
    </source>
</evidence>
<name>A0A956M075_UNCEI</name>
<feature type="transmembrane region" description="Helical" evidence="8">
    <location>
        <begin position="225"/>
        <end position="243"/>
    </location>
</feature>
<reference evidence="10" key="2">
    <citation type="journal article" date="2021" name="Microbiome">
        <title>Successional dynamics and alternative stable states in a saline activated sludge microbial community over 9 years.</title>
        <authorList>
            <person name="Wang Y."/>
            <person name="Ye J."/>
            <person name="Ju F."/>
            <person name="Liu L."/>
            <person name="Boyd J.A."/>
            <person name="Deng Y."/>
            <person name="Parks D.H."/>
            <person name="Jiang X."/>
            <person name="Yin X."/>
            <person name="Woodcroft B.J."/>
            <person name="Tyson G.W."/>
            <person name="Hugenholtz P."/>
            <person name="Polz M.F."/>
            <person name="Zhang T."/>
        </authorList>
    </citation>
    <scope>NUCLEOTIDE SEQUENCE</scope>
    <source>
        <strain evidence="10">HKST-UBA01</strain>
    </source>
</reference>
<dbReference type="PANTHER" id="PTHR30294:SF29">
    <property type="entry name" value="MULTIDRUG ABC TRANSPORTER PERMEASE YBHS-RELATED"/>
    <property type="match status" value="1"/>
</dbReference>
<dbReference type="PANTHER" id="PTHR30294">
    <property type="entry name" value="MEMBRANE COMPONENT OF ABC TRANSPORTER YHHJ-RELATED"/>
    <property type="match status" value="1"/>
</dbReference>
<dbReference type="GO" id="GO:0043190">
    <property type="term" value="C:ATP-binding cassette (ABC) transporter complex"/>
    <property type="evidence" value="ECO:0007669"/>
    <property type="project" value="InterPro"/>
</dbReference>
<evidence type="ECO:0000256" key="1">
    <source>
        <dbReference type="ARBA" id="ARBA00004651"/>
    </source>
</evidence>
<dbReference type="InterPro" id="IPR000412">
    <property type="entry name" value="ABC_2_transport"/>
</dbReference>
<comment type="caution">
    <text evidence="8">Lacks conserved residue(s) required for the propagation of feature annotation.</text>
</comment>
<dbReference type="Pfam" id="PF12698">
    <property type="entry name" value="ABC2_membrane_3"/>
    <property type="match status" value="1"/>
</dbReference>
<feature type="transmembrane region" description="Helical" evidence="8">
    <location>
        <begin position="305"/>
        <end position="326"/>
    </location>
</feature>
<comment type="similarity">
    <text evidence="2 8">Belongs to the ABC-2 integral membrane protein family.</text>
</comment>
<feature type="transmembrane region" description="Helical" evidence="8">
    <location>
        <begin position="275"/>
        <end position="299"/>
    </location>
</feature>
<protein>
    <recommendedName>
        <fullName evidence="8">Transport permease protein</fullName>
    </recommendedName>
</protein>
<keyword evidence="6 8" id="KW-1133">Transmembrane helix</keyword>
<dbReference type="PROSITE" id="PS51012">
    <property type="entry name" value="ABC_TM2"/>
    <property type="match status" value="1"/>
</dbReference>
<dbReference type="Proteomes" id="UP000697710">
    <property type="component" value="Unassembled WGS sequence"/>
</dbReference>
<organism evidence="10 11">
    <name type="scientific">Eiseniibacteriota bacterium</name>
    <dbReference type="NCBI Taxonomy" id="2212470"/>
    <lineage>
        <taxon>Bacteria</taxon>
        <taxon>Candidatus Eiseniibacteriota</taxon>
    </lineage>
</organism>
<evidence type="ECO:0000259" key="9">
    <source>
        <dbReference type="PROSITE" id="PS51012"/>
    </source>
</evidence>
<dbReference type="Gene3D" id="3.40.1710.10">
    <property type="entry name" value="abc type-2 transporter like domain"/>
    <property type="match status" value="1"/>
</dbReference>
<keyword evidence="4 8" id="KW-1003">Cell membrane</keyword>
<dbReference type="EMBL" id="JAGQHR010000477">
    <property type="protein sequence ID" value="MCA9728791.1"/>
    <property type="molecule type" value="Genomic_DNA"/>
</dbReference>
<evidence type="ECO:0000313" key="11">
    <source>
        <dbReference type="Proteomes" id="UP000697710"/>
    </source>
</evidence>
<evidence type="ECO:0000256" key="8">
    <source>
        <dbReference type="RuleBase" id="RU361157"/>
    </source>
</evidence>